<feature type="compositionally biased region" description="Basic and acidic residues" evidence="1">
    <location>
        <begin position="89"/>
        <end position="105"/>
    </location>
</feature>
<reference evidence="3" key="1">
    <citation type="submission" date="2011-02" db="EMBL/GenBank/DDBJ databases">
        <title>The Genome Sequence of Capsaspora owczarzaki ATCC 30864.</title>
        <authorList>
            <person name="Russ C."/>
            <person name="Cuomo C."/>
            <person name="Burger G."/>
            <person name="Gray M.W."/>
            <person name="Holland P.W.H."/>
            <person name="King N."/>
            <person name="Lang F.B.F."/>
            <person name="Roger A.J."/>
            <person name="Ruiz-Trillo I."/>
            <person name="Young S.K."/>
            <person name="Zeng Q."/>
            <person name="Gargeya S."/>
            <person name="Alvarado L."/>
            <person name="Berlin A."/>
            <person name="Chapman S.B."/>
            <person name="Chen Z."/>
            <person name="Freedman E."/>
            <person name="Gellesch M."/>
            <person name="Goldberg J."/>
            <person name="Griggs A."/>
            <person name="Gujja S."/>
            <person name="Heilman E."/>
            <person name="Heiman D."/>
            <person name="Howarth C."/>
            <person name="Mehta T."/>
            <person name="Neiman D."/>
            <person name="Pearson M."/>
            <person name="Roberts A."/>
            <person name="Saif S."/>
            <person name="Shea T."/>
            <person name="Shenoy N."/>
            <person name="Sisk P."/>
            <person name="Stolte C."/>
            <person name="Sykes S."/>
            <person name="White J."/>
            <person name="Yandava C."/>
            <person name="Haas B."/>
            <person name="Nusbaum C."/>
            <person name="Birren B."/>
        </authorList>
    </citation>
    <scope>NUCLEOTIDE SEQUENCE</scope>
    <source>
        <strain evidence="3">ATCC 30864</strain>
    </source>
</reference>
<feature type="region of interest" description="Disordered" evidence="1">
    <location>
        <begin position="85"/>
        <end position="111"/>
    </location>
</feature>
<sequence>MDEQQLSQLSVVCEQAVVQGSSGALAQINEFFATDVLSKCELVLRSDGSGEYGHVVAATVLHDYLLEHDAILSIDIKIGIRKSTHHRFQTRDRGASRSSDSDHQARRQRRT</sequence>
<evidence type="ECO:0000256" key="1">
    <source>
        <dbReference type="SAM" id="MobiDB-lite"/>
    </source>
</evidence>
<dbReference type="Proteomes" id="UP000008743">
    <property type="component" value="Unassembled WGS sequence"/>
</dbReference>
<accession>A0A0D2X0K2</accession>
<dbReference type="AlphaFoldDB" id="A0A0D2X0K2"/>
<dbReference type="InParanoid" id="A0A0D2X0K2"/>
<evidence type="ECO:0000313" key="2">
    <source>
        <dbReference type="EMBL" id="KJE89204.1"/>
    </source>
</evidence>
<organism evidence="2 3">
    <name type="scientific">Capsaspora owczarzaki (strain ATCC 30864)</name>
    <dbReference type="NCBI Taxonomy" id="595528"/>
    <lineage>
        <taxon>Eukaryota</taxon>
        <taxon>Filasterea</taxon>
        <taxon>Capsaspora</taxon>
    </lineage>
</organism>
<keyword evidence="3" id="KW-1185">Reference proteome</keyword>
<name>A0A0D2X0K2_CAPO3</name>
<protein>
    <submittedName>
        <fullName evidence="2">Uncharacterized protein</fullName>
    </submittedName>
</protein>
<gene>
    <name evidence="2" type="ORF">CAOG_009329</name>
</gene>
<proteinExistence type="predicted"/>
<evidence type="ECO:0000313" key="3">
    <source>
        <dbReference type="Proteomes" id="UP000008743"/>
    </source>
</evidence>
<dbReference type="EMBL" id="KE346360">
    <property type="protein sequence ID" value="KJE89204.1"/>
    <property type="molecule type" value="Genomic_DNA"/>
</dbReference>